<dbReference type="InterPro" id="IPR021899">
    <property type="entry name" value="DUF3511"/>
</dbReference>
<proteinExistence type="predicted"/>
<evidence type="ECO:0000256" key="1">
    <source>
        <dbReference type="SAM" id="MobiDB-lite"/>
    </source>
</evidence>
<name>A0A7J7GL16_CAMSI</name>
<feature type="region of interest" description="Disordered" evidence="1">
    <location>
        <begin position="32"/>
        <end position="67"/>
    </location>
</feature>
<feature type="compositionally biased region" description="Polar residues" evidence="1">
    <location>
        <begin position="32"/>
        <end position="46"/>
    </location>
</feature>
<reference evidence="2 3" key="2">
    <citation type="submission" date="2020-07" db="EMBL/GenBank/DDBJ databases">
        <title>Genome assembly of wild tea tree DASZ reveals pedigree and selection history of tea varieties.</title>
        <authorList>
            <person name="Zhang W."/>
        </authorList>
    </citation>
    <scope>NUCLEOTIDE SEQUENCE [LARGE SCALE GENOMIC DNA]</scope>
    <source>
        <strain evidence="3">cv. G240</strain>
        <tissue evidence="2">Leaf</tissue>
    </source>
</reference>
<comment type="caution">
    <text evidence="2">The sequence shown here is derived from an EMBL/GenBank/DDBJ whole genome shotgun (WGS) entry which is preliminary data.</text>
</comment>
<protein>
    <recommendedName>
        <fullName evidence="4">DUF3511 domain-containing protein</fullName>
    </recommendedName>
</protein>
<dbReference type="Pfam" id="PF12023">
    <property type="entry name" value="DUF3511"/>
    <property type="match status" value="1"/>
</dbReference>
<organism evidence="2 3">
    <name type="scientific">Camellia sinensis</name>
    <name type="common">Tea plant</name>
    <name type="synonym">Thea sinensis</name>
    <dbReference type="NCBI Taxonomy" id="4442"/>
    <lineage>
        <taxon>Eukaryota</taxon>
        <taxon>Viridiplantae</taxon>
        <taxon>Streptophyta</taxon>
        <taxon>Embryophyta</taxon>
        <taxon>Tracheophyta</taxon>
        <taxon>Spermatophyta</taxon>
        <taxon>Magnoliopsida</taxon>
        <taxon>eudicotyledons</taxon>
        <taxon>Gunneridae</taxon>
        <taxon>Pentapetalae</taxon>
        <taxon>asterids</taxon>
        <taxon>Ericales</taxon>
        <taxon>Theaceae</taxon>
        <taxon>Camellia</taxon>
    </lineage>
</organism>
<dbReference type="AlphaFoldDB" id="A0A7J7GL16"/>
<dbReference type="PANTHER" id="PTHR33193">
    <property type="entry name" value="DOMAIN PROTEIN, PUTATIVE (DUF3511)-RELATED"/>
    <property type="match status" value="1"/>
</dbReference>
<dbReference type="PANTHER" id="PTHR33193:SF13">
    <property type="entry name" value="EXPRESSED PROTEIN"/>
    <property type="match status" value="1"/>
</dbReference>
<gene>
    <name evidence="2" type="ORF">HYC85_019151</name>
</gene>
<dbReference type="EMBL" id="JACBKZ010000009">
    <property type="protein sequence ID" value="KAF5941509.1"/>
    <property type="molecule type" value="Genomic_DNA"/>
</dbReference>
<sequence length="104" mass="11933">MEDNRPPYWSYAANQRFESVEPTKTCNPNLVHRVSNQPHSIRPITTSASSSSYALSSHTNDREVKRKKRVATYKAYAMEGKIKASLRNSFRWVKNKYSAIVHGC</sequence>
<reference evidence="3" key="1">
    <citation type="journal article" date="2020" name="Nat. Commun.">
        <title>Genome assembly of wild tea tree DASZ reveals pedigree and selection history of tea varieties.</title>
        <authorList>
            <person name="Zhang W."/>
            <person name="Zhang Y."/>
            <person name="Qiu H."/>
            <person name="Guo Y."/>
            <person name="Wan H."/>
            <person name="Zhang X."/>
            <person name="Scossa F."/>
            <person name="Alseekh S."/>
            <person name="Zhang Q."/>
            <person name="Wang P."/>
            <person name="Xu L."/>
            <person name="Schmidt M.H."/>
            <person name="Jia X."/>
            <person name="Li D."/>
            <person name="Zhu A."/>
            <person name="Guo F."/>
            <person name="Chen W."/>
            <person name="Ni D."/>
            <person name="Usadel B."/>
            <person name="Fernie A.R."/>
            <person name="Wen W."/>
        </authorList>
    </citation>
    <scope>NUCLEOTIDE SEQUENCE [LARGE SCALE GENOMIC DNA]</scope>
    <source>
        <strain evidence="3">cv. G240</strain>
    </source>
</reference>
<dbReference type="Proteomes" id="UP000593564">
    <property type="component" value="Unassembled WGS sequence"/>
</dbReference>
<evidence type="ECO:0000313" key="2">
    <source>
        <dbReference type="EMBL" id="KAF5941509.1"/>
    </source>
</evidence>
<evidence type="ECO:0000313" key="3">
    <source>
        <dbReference type="Proteomes" id="UP000593564"/>
    </source>
</evidence>
<keyword evidence="3" id="KW-1185">Reference proteome</keyword>
<accession>A0A7J7GL16</accession>
<evidence type="ECO:0008006" key="4">
    <source>
        <dbReference type="Google" id="ProtNLM"/>
    </source>
</evidence>
<feature type="compositionally biased region" description="Low complexity" evidence="1">
    <location>
        <begin position="47"/>
        <end position="57"/>
    </location>
</feature>